<evidence type="ECO:0000313" key="2">
    <source>
        <dbReference type="Proteomes" id="UP000593562"/>
    </source>
</evidence>
<protein>
    <submittedName>
        <fullName evidence="1">Uncharacterized protein</fullName>
    </submittedName>
</protein>
<dbReference type="Proteomes" id="UP000593562">
    <property type="component" value="Unassembled WGS sequence"/>
</dbReference>
<sequence length="57" mass="6512">MEPIIGSISADREWSFLTTTEEADSMAQLLKNERLDGGLSFDVRSTFWPYQEDSIIN</sequence>
<comment type="caution">
    <text evidence="1">The sequence shown here is derived from an EMBL/GenBank/DDBJ whole genome shotgun (WGS) entry which is preliminary data.</text>
</comment>
<dbReference type="AlphaFoldDB" id="A0A7J7DCF4"/>
<dbReference type="InParanoid" id="A0A7J7DCF4"/>
<dbReference type="EMBL" id="JAAARO010000008">
    <property type="protein sequence ID" value="KAF5743984.1"/>
    <property type="molecule type" value="Genomic_DNA"/>
</dbReference>
<reference evidence="1 2" key="1">
    <citation type="journal article" date="2020" name="Nat. Commun.">
        <title>Genome of Tripterygium wilfordii and identification of cytochrome P450 involved in triptolide biosynthesis.</title>
        <authorList>
            <person name="Tu L."/>
            <person name="Su P."/>
            <person name="Zhang Z."/>
            <person name="Gao L."/>
            <person name="Wang J."/>
            <person name="Hu T."/>
            <person name="Zhou J."/>
            <person name="Zhang Y."/>
            <person name="Zhao Y."/>
            <person name="Liu Y."/>
            <person name="Song Y."/>
            <person name="Tong Y."/>
            <person name="Lu Y."/>
            <person name="Yang J."/>
            <person name="Xu C."/>
            <person name="Jia M."/>
            <person name="Peters R.J."/>
            <person name="Huang L."/>
            <person name="Gao W."/>
        </authorList>
    </citation>
    <scope>NUCLEOTIDE SEQUENCE [LARGE SCALE GENOMIC DNA]</scope>
    <source>
        <strain evidence="2">cv. XIE 37</strain>
        <tissue evidence="1">Leaf</tissue>
    </source>
</reference>
<name>A0A7J7DCF4_TRIWF</name>
<organism evidence="1 2">
    <name type="scientific">Tripterygium wilfordii</name>
    <name type="common">Thunder God vine</name>
    <dbReference type="NCBI Taxonomy" id="458696"/>
    <lineage>
        <taxon>Eukaryota</taxon>
        <taxon>Viridiplantae</taxon>
        <taxon>Streptophyta</taxon>
        <taxon>Embryophyta</taxon>
        <taxon>Tracheophyta</taxon>
        <taxon>Spermatophyta</taxon>
        <taxon>Magnoliopsida</taxon>
        <taxon>eudicotyledons</taxon>
        <taxon>Gunneridae</taxon>
        <taxon>Pentapetalae</taxon>
        <taxon>rosids</taxon>
        <taxon>fabids</taxon>
        <taxon>Celastrales</taxon>
        <taxon>Celastraceae</taxon>
        <taxon>Tripterygium</taxon>
    </lineage>
</organism>
<keyword evidence="2" id="KW-1185">Reference proteome</keyword>
<gene>
    <name evidence="1" type="ORF">HS088_TW08G00572</name>
</gene>
<proteinExistence type="predicted"/>
<evidence type="ECO:0000313" key="1">
    <source>
        <dbReference type="EMBL" id="KAF5743984.1"/>
    </source>
</evidence>
<accession>A0A7J7DCF4</accession>